<reference evidence="3 4" key="1">
    <citation type="submission" date="2012-11" db="EMBL/GenBank/DDBJ databases">
        <title>The complete genome sequence of Corynebacterium maris Coryn-1 (=DSM 45190).</title>
        <authorList>
            <person name="Schaffert L."/>
            <person name="Albersmeier A."/>
            <person name="Kalinowski J."/>
            <person name="Ruckert C."/>
        </authorList>
    </citation>
    <scope>NUCLEOTIDE SEQUENCE [LARGE SCALE GENOMIC DNA]</scope>
    <source>
        <strain evidence="4">Coryn-1</strain>
    </source>
</reference>
<dbReference type="eggNOG" id="ENOG5032M4Y">
    <property type="taxonomic scope" value="Bacteria"/>
</dbReference>
<evidence type="ECO:0000256" key="1">
    <source>
        <dbReference type="SAM" id="MobiDB-lite"/>
    </source>
</evidence>
<dbReference type="PATRIC" id="fig|1224163.3.peg.2086"/>
<dbReference type="HOGENOM" id="CLU_139033_0_0_11"/>
<gene>
    <name evidence="3" type="ORF">B841_10340</name>
</gene>
<feature type="region of interest" description="Disordered" evidence="1">
    <location>
        <begin position="31"/>
        <end position="139"/>
    </location>
</feature>
<keyword evidence="4" id="KW-1185">Reference proteome</keyword>
<accession>S5T4L1</accession>
<feature type="compositionally biased region" description="Low complexity" evidence="1">
    <location>
        <begin position="31"/>
        <end position="41"/>
    </location>
</feature>
<sequence length="139" mass="14687">MSVVKRYAPVLSIVGLLLLVAFGGGALANNQQAPQVAPADATIELSPAQGTATSQAERSAEPGSAAPDESAEETGGADPAPLVPAAPVQPAQPAQPAPPQPPVAVHTYPDWDDDWDDDDEWDDDWDDDDWDDDDDEWDD</sequence>
<proteinExistence type="predicted"/>
<feature type="compositionally biased region" description="Polar residues" evidence="1">
    <location>
        <begin position="48"/>
        <end position="57"/>
    </location>
</feature>
<dbReference type="STRING" id="1224163.B841_10340"/>
<organism evidence="3 4">
    <name type="scientific">Corynebacterium maris DSM 45190</name>
    <dbReference type="NCBI Taxonomy" id="1224163"/>
    <lineage>
        <taxon>Bacteria</taxon>
        <taxon>Bacillati</taxon>
        <taxon>Actinomycetota</taxon>
        <taxon>Actinomycetes</taxon>
        <taxon>Mycobacteriales</taxon>
        <taxon>Corynebacteriaceae</taxon>
        <taxon>Corynebacterium</taxon>
    </lineage>
</organism>
<dbReference type="KEGG" id="cmd:B841_10340"/>
<evidence type="ECO:0000313" key="3">
    <source>
        <dbReference type="EMBL" id="AGS35540.1"/>
    </source>
</evidence>
<dbReference type="Proteomes" id="UP000015388">
    <property type="component" value="Chromosome"/>
</dbReference>
<feature type="compositionally biased region" description="Acidic residues" evidence="1">
    <location>
        <begin position="110"/>
        <end position="139"/>
    </location>
</feature>
<evidence type="ECO:0000313" key="4">
    <source>
        <dbReference type="Proteomes" id="UP000015388"/>
    </source>
</evidence>
<dbReference type="EMBL" id="CP003924">
    <property type="protein sequence ID" value="AGS35540.1"/>
    <property type="molecule type" value="Genomic_DNA"/>
</dbReference>
<protein>
    <submittedName>
        <fullName evidence="3">Uncharacterized protein</fullName>
    </submittedName>
</protein>
<evidence type="ECO:0000256" key="2">
    <source>
        <dbReference type="SAM" id="SignalP"/>
    </source>
</evidence>
<feature type="chain" id="PRO_5004540437" evidence="2">
    <location>
        <begin position="29"/>
        <end position="139"/>
    </location>
</feature>
<keyword evidence="2" id="KW-0732">Signal</keyword>
<feature type="compositionally biased region" description="Low complexity" evidence="1">
    <location>
        <begin position="79"/>
        <end position="92"/>
    </location>
</feature>
<dbReference type="AlphaFoldDB" id="S5T4L1"/>
<name>S5T4L1_9CORY</name>
<feature type="signal peptide" evidence="2">
    <location>
        <begin position="1"/>
        <end position="28"/>
    </location>
</feature>
<dbReference type="RefSeq" id="WP_020935473.1">
    <property type="nucleotide sequence ID" value="NC_021915.1"/>
</dbReference>
<feature type="compositionally biased region" description="Pro residues" evidence="1">
    <location>
        <begin position="93"/>
        <end position="102"/>
    </location>
</feature>